<sequence>KLERINRIAISAMKQTLKAKLPKINQIESYNSFLDRCNEKIKFICHLENSERKDLFSFKESIINSSHSCILIGPEGDFTSQEISLSKKHNFIPISLGLSRLRTETAGVVSCNLINAIYEF</sequence>
<dbReference type="Pfam" id="PF04452">
    <property type="entry name" value="Methyltrans_RNA"/>
    <property type="match status" value="1"/>
</dbReference>
<accession>A0A383DD57</accession>
<evidence type="ECO:0000256" key="9">
    <source>
        <dbReference type="ARBA" id="ARBA00025699"/>
    </source>
</evidence>
<feature type="domain" description="Ribosomal RNA small subunit methyltransferase E methyltransferase" evidence="11">
    <location>
        <begin position="1"/>
        <end position="114"/>
    </location>
</feature>
<name>A0A383DD57_9ZZZZ</name>
<dbReference type="InterPro" id="IPR029026">
    <property type="entry name" value="tRNA_m1G_MTases_N"/>
</dbReference>
<evidence type="ECO:0000313" key="12">
    <source>
        <dbReference type="EMBL" id="SVE41808.1"/>
    </source>
</evidence>
<dbReference type="InterPro" id="IPR046886">
    <property type="entry name" value="RsmE_MTase_dom"/>
</dbReference>
<organism evidence="12">
    <name type="scientific">marine metagenome</name>
    <dbReference type="NCBI Taxonomy" id="408172"/>
    <lineage>
        <taxon>unclassified sequences</taxon>
        <taxon>metagenomes</taxon>
        <taxon>ecological metagenomes</taxon>
    </lineage>
</organism>
<dbReference type="InterPro" id="IPR029028">
    <property type="entry name" value="Alpha/beta_knot_MTases"/>
</dbReference>
<dbReference type="CDD" id="cd18084">
    <property type="entry name" value="RsmE-like"/>
    <property type="match status" value="1"/>
</dbReference>
<feature type="non-terminal residue" evidence="12">
    <location>
        <position position="1"/>
    </location>
</feature>
<keyword evidence="4" id="KW-0963">Cytoplasm</keyword>
<dbReference type="PANTHER" id="PTHR30027">
    <property type="entry name" value="RIBOSOMAL RNA SMALL SUBUNIT METHYLTRANSFERASE E"/>
    <property type="match status" value="1"/>
</dbReference>
<dbReference type="EMBL" id="UINC01215895">
    <property type="protein sequence ID" value="SVE41808.1"/>
    <property type="molecule type" value="Genomic_DNA"/>
</dbReference>
<dbReference type="EC" id="2.1.1.193" evidence="3"/>
<proteinExistence type="inferred from homology"/>
<protein>
    <recommendedName>
        <fullName evidence="3">16S rRNA (uracil(1498)-N(3))-methyltransferase</fullName>
        <ecNumber evidence="3">2.1.1.193</ecNumber>
    </recommendedName>
</protein>
<dbReference type="SUPFAM" id="SSF75217">
    <property type="entry name" value="alpha/beta knot"/>
    <property type="match status" value="1"/>
</dbReference>
<evidence type="ECO:0000256" key="6">
    <source>
        <dbReference type="ARBA" id="ARBA00022603"/>
    </source>
</evidence>
<comment type="catalytic activity">
    <reaction evidence="10">
        <text>uridine(1498) in 16S rRNA + S-adenosyl-L-methionine = N(3)-methyluridine(1498) in 16S rRNA + S-adenosyl-L-homocysteine + H(+)</text>
        <dbReference type="Rhea" id="RHEA:42920"/>
        <dbReference type="Rhea" id="RHEA-COMP:10283"/>
        <dbReference type="Rhea" id="RHEA-COMP:10284"/>
        <dbReference type="ChEBI" id="CHEBI:15378"/>
        <dbReference type="ChEBI" id="CHEBI:57856"/>
        <dbReference type="ChEBI" id="CHEBI:59789"/>
        <dbReference type="ChEBI" id="CHEBI:65315"/>
        <dbReference type="ChEBI" id="CHEBI:74502"/>
        <dbReference type="EC" id="2.1.1.193"/>
    </reaction>
</comment>
<evidence type="ECO:0000256" key="1">
    <source>
        <dbReference type="ARBA" id="ARBA00004496"/>
    </source>
</evidence>
<keyword evidence="8" id="KW-0949">S-adenosyl-L-methionine</keyword>
<dbReference type="NCBIfam" id="TIGR00046">
    <property type="entry name" value="RsmE family RNA methyltransferase"/>
    <property type="match status" value="1"/>
</dbReference>
<comment type="similarity">
    <text evidence="2">Belongs to the RNA methyltransferase RsmE family.</text>
</comment>
<evidence type="ECO:0000256" key="10">
    <source>
        <dbReference type="ARBA" id="ARBA00047944"/>
    </source>
</evidence>
<evidence type="ECO:0000256" key="8">
    <source>
        <dbReference type="ARBA" id="ARBA00022691"/>
    </source>
</evidence>
<dbReference type="Gene3D" id="3.40.1280.10">
    <property type="match status" value="1"/>
</dbReference>
<dbReference type="GO" id="GO:0005737">
    <property type="term" value="C:cytoplasm"/>
    <property type="evidence" value="ECO:0007669"/>
    <property type="project" value="UniProtKB-SubCell"/>
</dbReference>
<evidence type="ECO:0000256" key="2">
    <source>
        <dbReference type="ARBA" id="ARBA00005528"/>
    </source>
</evidence>
<evidence type="ECO:0000256" key="4">
    <source>
        <dbReference type="ARBA" id="ARBA00022490"/>
    </source>
</evidence>
<comment type="function">
    <text evidence="9">Specifically methylates the N3 position of the uracil ring of uridine 1498 (m3U1498) in 16S rRNA. Acts on the fully assembled 30S ribosomal subunit.</text>
</comment>
<evidence type="ECO:0000256" key="7">
    <source>
        <dbReference type="ARBA" id="ARBA00022679"/>
    </source>
</evidence>
<evidence type="ECO:0000256" key="3">
    <source>
        <dbReference type="ARBA" id="ARBA00012328"/>
    </source>
</evidence>
<reference evidence="12" key="1">
    <citation type="submission" date="2018-05" db="EMBL/GenBank/DDBJ databases">
        <authorList>
            <person name="Lanie J.A."/>
            <person name="Ng W.-L."/>
            <person name="Kazmierczak K.M."/>
            <person name="Andrzejewski T.M."/>
            <person name="Davidsen T.M."/>
            <person name="Wayne K.J."/>
            <person name="Tettelin H."/>
            <person name="Glass J.I."/>
            <person name="Rusch D."/>
            <person name="Podicherti R."/>
            <person name="Tsui H.-C.T."/>
            <person name="Winkler M.E."/>
        </authorList>
    </citation>
    <scope>NUCLEOTIDE SEQUENCE</scope>
</reference>
<evidence type="ECO:0000259" key="11">
    <source>
        <dbReference type="Pfam" id="PF04452"/>
    </source>
</evidence>
<evidence type="ECO:0000256" key="5">
    <source>
        <dbReference type="ARBA" id="ARBA00022552"/>
    </source>
</evidence>
<dbReference type="PANTHER" id="PTHR30027:SF3">
    <property type="entry name" value="16S RRNA (URACIL(1498)-N(3))-METHYLTRANSFERASE"/>
    <property type="match status" value="1"/>
</dbReference>
<dbReference type="GO" id="GO:0070475">
    <property type="term" value="P:rRNA base methylation"/>
    <property type="evidence" value="ECO:0007669"/>
    <property type="project" value="TreeGrafter"/>
</dbReference>
<comment type="subcellular location">
    <subcellularLocation>
        <location evidence="1">Cytoplasm</location>
    </subcellularLocation>
</comment>
<keyword evidence="5" id="KW-0698">rRNA processing</keyword>
<keyword evidence="6" id="KW-0489">Methyltransferase</keyword>
<dbReference type="AlphaFoldDB" id="A0A383DD57"/>
<keyword evidence="7" id="KW-0808">Transferase</keyword>
<dbReference type="InterPro" id="IPR006700">
    <property type="entry name" value="RsmE"/>
</dbReference>
<gene>
    <name evidence="12" type="ORF">METZ01_LOCUS494662</name>
</gene>
<dbReference type="GO" id="GO:0070042">
    <property type="term" value="F:rRNA (uridine-N3-)-methyltransferase activity"/>
    <property type="evidence" value="ECO:0007669"/>
    <property type="project" value="TreeGrafter"/>
</dbReference>